<dbReference type="Proteomes" id="UP000030758">
    <property type="component" value="Unassembled WGS sequence"/>
</dbReference>
<dbReference type="Proteomes" id="UP000030764">
    <property type="component" value="Unassembled WGS sequence"/>
</dbReference>
<proteinExistence type="predicted"/>
<feature type="region of interest" description="Disordered" evidence="1">
    <location>
        <begin position="1"/>
        <end position="22"/>
    </location>
</feature>
<evidence type="ECO:0008006" key="5">
    <source>
        <dbReference type="Google" id="ProtNLM"/>
    </source>
</evidence>
<dbReference type="InterPro" id="IPR035437">
    <property type="entry name" value="SNase_OB-fold_sf"/>
</dbReference>
<keyword evidence="4" id="KW-1185">Reference proteome</keyword>
<reference evidence="3 4" key="1">
    <citation type="journal article" date="2014" name="Nat. Genet.">
        <title>Genome and transcriptome of the porcine whipworm Trichuris suis.</title>
        <authorList>
            <person name="Jex A.R."/>
            <person name="Nejsum P."/>
            <person name="Schwarz E.M."/>
            <person name="Hu L."/>
            <person name="Young N.D."/>
            <person name="Hall R.S."/>
            <person name="Korhonen P.K."/>
            <person name="Liao S."/>
            <person name="Thamsborg S."/>
            <person name="Xia J."/>
            <person name="Xu P."/>
            <person name="Wang S."/>
            <person name="Scheerlinck J.P."/>
            <person name="Hofmann A."/>
            <person name="Sternberg P.W."/>
            <person name="Wang J."/>
            <person name="Gasser R.B."/>
        </authorList>
    </citation>
    <scope>NUCLEOTIDE SEQUENCE [LARGE SCALE GENOMIC DNA]</scope>
    <source>
        <strain evidence="3">DCEP-RM93F</strain>
        <strain evidence="2">DCEP-RM93M</strain>
    </source>
</reference>
<accession>A0A085NQN6</accession>
<organism evidence="3">
    <name type="scientific">Trichuris suis</name>
    <name type="common">pig whipworm</name>
    <dbReference type="NCBI Taxonomy" id="68888"/>
    <lineage>
        <taxon>Eukaryota</taxon>
        <taxon>Metazoa</taxon>
        <taxon>Ecdysozoa</taxon>
        <taxon>Nematoda</taxon>
        <taxon>Enoplea</taxon>
        <taxon>Dorylaimia</taxon>
        <taxon>Trichinellida</taxon>
        <taxon>Trichuridae</taxon>
        <taxon>Trichuris</taxon>
    </lineage>
</organism>
<evidence type="ECO:0000313" key="3">
    <source>
        <dbReference type="EMBL" id="KFD71782.1"/>
    </source>
</evidence>
<protein>
    <recommendedName>
        <fullName evidence="5">Tudor domain-containing protein</fullName>
    </recommendedName>
</protein>
<dbReference type="Gene3D" id="2.30.30.140">
    <property type="match status" value="1"/>
</dbReference>
<sequence length="401" mass="46492">MNGISRLSISQSSSAGHRADESSDHVLPDIEFNMADVTLSEYVMRTNLFASRMLQWGPNRGFLERIFAFYSSHRRRQLLLLRKELMFKGQLVIVETSPRRNPLRCLVESTPDEEGNVSLVSIDLRKKVDDRNNIYFLIREFATHLPPWVVEVNPVPAIVWPDRYSLPCVRRNPVEWEIATEQFRRFRKGPRVPEGSSIGTMIKITKVVEPHMFLGKPVLWLRQCSRLREILGSFYDVYKDQLRLNAELLKVGLPVAFNAYDEWHRGEVLSLPGSLGLMKILYLDEGWEDEIRCDKVYHLVNSFTKHGIGLLRMKLAGILPPRRGWPKKAYDYVNEDCVNKELFFLMTHQVCDVYEGYLSHGDDVKTSLRSMNANWVGDNLERNFRAISLAGRPFEESEEDE</sequence>
<dbReference type="EMBL" id="KL367480">
    <property type="protein sequence ID" value="KFD71782.1"/>
    <property type="molecule type" value="Genomic_DNA"/>
</dbReference>
<evidence type="ECO:0000313" key="4">
    <source>
        <dbReference type="Proteomes" id="UP000030764"/>
    </source>
</evidence>
<gene>
    <name evidence="2" type="ORF">M513_13090</name>
    <name evidence="3" type="ORF">M514_13090</name>
</gene>
<feature type="compositionally biased region" description="Low complexity" evidence="1">
    <location>
        <begin position="1"/>
        <end position="14"/>
    </location>
</feature>
<dbReference type="EMBL" id="KL363400">
    <property type="protein sequence ID" value="KFD46031.1"/>
    <property type="molecule type" value="Genomic_DNA"/>
</dbReference>
<dbReference type="AlphaFoldDB" id="A0A085NQN6"/>
<dbReference type="SUPFAM" id="SSF63748">
    <property type="entry name" value="Tudor/PWWP/MBT"/>
    <property type="match status" value="1"/>
</dbReference>
<dbReference type="Gene3D" id="2.40.50.90">
    <property type="match status" value="1"/>
</dbReference>
<name>A0A085NQN6_9BILA</name>
<evidence type="ECO:0000256" key="1">
    <source>
        <dbReference type="SAM" id="MobiDB-lite"/>
    </source>
</evidence>
<evidence type="ECO:0000313" key="2">
    <source>
        <dbReference type="EMBL" id="KFD46031.1"/>
    </source>
</evidence>